<name>A0A9E7C2A8_9ACTN</name>
<reference evidence="1" key="1">
    <citation type="journal article" date="2022" name="Int. J. Syst. Evol. Microbiol.">
        <title>Pseudomonas aegrilactucae sp. nov. and Pseudomonas morbosilactucae sp. nov., pathogens causing bacterial rot of lettuce in Japan.</title>
        <authorList>
            <person name="Sawada H."/>
            <person name="Fujikawa T."/>
            <person name="Satou M."/>
        </authorList>
    </citation>
    <scope>NUCLEOTIDE SEQUENCE</scope>
    <source>
        <strain evidence="1">0166_1</strain>
    </source>
</reference>
<evidence type="ECO:0000313" key="2">
    <source>
        <dbReference type="Proteomes" id="UP001162834"/>
    </source>
</evidence>
<evidence type="ECO:0000313" key="1">
    <source>
        <dbReference type="EMBL" id="UGS37258.1"/>
    </source>
</evidence>
<accession>A0A9E7C2A8</accession>
<dbReference type="Proteomes" id="UP001162834">
    <property type="component" value="Chromosome"/>
</dbReference>
<protein>
    <submittedName>
        <fullName evidence="1">Uncharacterized protein</fullName>
    </submittedName>
</protein>
<dbReference type="EMBL" id="CP087164">
    <property type="protein sequence ID" value="UGS37258.1"/>
    <property type="molecule type" value="Genomic_DNA"/>
</dbReference>
<keyword evidence="2" id="KW-1185">Reference proteome</keyword>
<dbReference type="KEGG" id="sbae:DSM104329_03673"/>
<organism evidence="1 2">
    <name type="scientific">Capillimicrobium parvum</name>
    <dbReference type="NCBI Taxonomy" id="2884022"/>
    <lineage>
        <taxon>Bacteria</taxon>
        <taxon>Bacillati</taxon>
        <taxon>Actinomycetota</taxon>
        <taxon>Thermoleophilia</taxon>
        <taxon>Solirubrobacterales</taxon>
        <taxon>Capillimicrobiaceae</taxon>
        <taxon>Capillimicrobium</taxon>
    </lineage>
</organism>
<gene>
    <name evidence="1" type="ORF">DSM104329_03673</name>
</gene>
<dbReference type="AlphaFoldDB" id="A0A9E7C2A8"/>
<proteinExistence type="predicted"/>
<dbReference type="RefSeq" id="WP_259311315.1">
    <property type="nucleotide sequence ID" value="NZ_CP087164.1"/>
</dbReference>
<dbReference type="PROSITE" id="PS51257">
    <property type="entry name" value="PROKAR_LIPOPROTEIN"/>
    <property type="match status" value="1"/>
</dbReference>
<sequence>MPDTERRTDAPPTTEITLASGLQLSVAGSCRDVEAAIVGAARGAMMELAWLDDAATGQPVGVNPDHVQTLRAHPG</sequence>